<evidence type="ECO:0000259" key="2">
    <source>
        <dbReference type="Pfam" id="PF25917"/>
    </source>
</evidence>
<comment type="similarity">
    <text evidence="1">Belongs to the membrane fusion protein (MFP) (TC 8.A.1) family.</text>
</comment>
<dbReference type="EMBL" id="CP048877">
    <property type="protein sequence ID" value="QIJ71385.1"/>
    <property type="molecule type" value="Genomic_DNA"/>
</dbReference>
<dbReference type="GO" id="GO:1990281">
    <property type="term" value="C:efflux pump complex"/>
    <property type="evidence" value="ECO:0007669"/>
    <property type="project" value="TreeGrafter"/>
</dbReference>
<name>A0A6G7PUM9_9BACT</name>
<dbReference type="Gene3D" id="1.10.287.470">
    <property type="entry name" value="Helix hairpin bin"/>
    <property type="match status" value="1"/>
</dbReference>
<dbReference type="PANTHER" id="PTHR30469">
    <property type="entry name" value="MULTIDRUG RESISTANCE PROTEIN MDTA"/>
    <property type="match status" value="1"/>
</dbReference>
<evidence type="ECO:0000256" key="1">
    <source>
        <dbReference type="ARBA" id="ARBA00009477"/>
    </source>
</evidence>
<organism evidence="3 4">
    <name type="scientific">Thermosulfuriphilus ammonigenes</name>
    <dbReference type="NCBI Taxonomy" id="1936021"/>
    <lineage>
        <taxon>Bacteria</taxon>
        <taxon>Pseudomonadati</taxon>
        <taxon>Thermodesulfobacteriota</taxon>
        <taxon>Thermodesulfobacteria</taxon>
        <taxon>Thermodesulfobacteriales</taxon>
        <taxon>Thermodesulfobacteriaceae</taxon>
        <taxon>Thermosulfuriphilus</taxon>
    </lineage>
</organism>
<gene>
    <name evidence="3" type="ORF">G4V39_03445</name>
</gene>
<dbReference type="AlphaFoldDB" id="A0A6G7PUM9"/>
<dbReference type="Gene3D" id="2.40.50.100">
    <property type="match status" value="1"/>
</dbReference>
<feature type="domain" description="Multidrug resistance protein MdtA-like barrel-sandwich hybrid" evidence="2">
    <location>
        <begin position="70"/>
        <end position="197"/>
    </location>
</feature>
<keyword evidence="4" id="KW-1185">Reference proteome</keyword>
<accession>A0A6G7PUM9</accession>
<dbReference type="PANTHER" id="PTHR30469:SF15">
    <property type="entry name" value="HLYD FAMILY OF SECRETION PROTEINS"/>
    <property type="match status" value="1"/>
</dbReference>
<dbReference type="Gene3D" id="2.40.30.170">
    <property type="match status" value="1"/>
</dbReference>
<reference evidence="3 4" key="1">
    <citation type="submission" date="2020-02" db="EMBL/GenBank/DDBJ databases">
        <title>Genome analysis of Thermosulfuriphilus ammonigenes ST65T, an anaerobic thermophilic chemolithoautotrophic bacterium isolated from a deep-sea hydrothermal vent.</title>
        <authorList>
            <person name="Slobodkina G."/>
            <person name="Allioux M."/>
            <person name="Merkel A."/>
            <person name="Alain K."/>
            <person name="Jebbar M."/>
            <person name="Slobodkin A."/>
        </authorList>
    </citation>
    <scope>NUCLEOTIDE SEQUENCE [LARGE SCALE GENOMIC DNA]</scope>
    <source>
        <strain evidence="3 4">ST65</strain>
    </source>
</reference>
<evidence type="ECO:0000313" key="3">
    <source>
        <dbReference type="EMBL" id="QIJ71385.1"/>
    </source>
</evidence>
<dbReference type="InterPro" id="IPR006143">
    <property type="entry name" value="RND_pump_MFP"/>
</dbReference>
<evidence type="ECO:0000313" key="4">
    <source>
        <dbReference type="Proteomes" id="UP000502179"/>
    </source>
</evidence>
<dbReference type="Proteomes" id="UP000502179">
    <property type="component" value="Chromosome"/>
</dbReference>
<proteinExistence type="inferred from homology"/>
<dbReference type="Gene3D" id="2.40.420.20">
    <property type="match status" value="1"/>
</dbReference>
<dbReference type="NCBIfam" id="TIGR01730">
    <property type="entry name" value="RND_mfp"/>
    <property type="match status" value="1"/>
</dbReference>
<dbReference type="SUPFAM" id="SSF111369">
    <property type="entry name" value="HlyD-like secretion proteins"/>
    <property type="match status" value="1"/>
</dbReference>
<dbReference type="GO" id="GO:0015562">
    <property type="term" value="F:efflux transmembrane transporter activity"/>
    <property type="evidence" value="ECO:0007669"/>
    <property type="project" value="TreeGrafter"/>
</dbReference>
<dbReference type="RefSeq" id="WP_166031606.1">
    <property type="nucleotide sequence ID" value="NZ_CP048877.1"/>
</dbReference>
<sequence>MKKIKILLVLLIAAVVVALAVHLVKKKKEALAKLPPPKVVPLPVEVAKVKWGKLAVTEHYLGEIKPVLGAKISSRISGYLLAVTKYEGDRVKKGELLARIDDKPIRARISALKAQIEAAQTSFLTKKRIFERDRILYENKAISKEAFEISEAAFKEAKARLKTLEAELSAAKNDLSYTVIRAPFSGVVTARLKEPGELALPGVPILALEEPTKGYRVFVRVPQTKAASFRPGARALLTEGEKRLSASIFRVHPAVGPGELATVEIRLPSRPFGLPSGARVGVDLTLKEAEGAIVPLRALLENANETYVLRVKPEKDGLGEIEAVKVELLGRSGEEVALSGPLSKGDLVVVAEESTLLRLHQGEKVRLEN</sequence>
<protein>
    <submittedName>
        <fullName evidence="3">Efflux RND transporter periplasmic adaptor subunit</fullName>
    </submittedName>
</protein>
<dbReference type="InterPro" id="IPR058625">
    <property type="entry name" value="MdtA-like_BSH"/>
</dbReference>
<dbReference type="Pfam" id="PF25917">
    <property type="entry name" value="BSH_RND"/>
    <property type="match status" value="1"/>
</dbReference>
<dbReference type="KEGG" id="tav:G4V39_03445"/>